<protein>
    <recommendedName>
        <fullName evidence="3">GIY-YIG nuclease family protein</fullName>
    </recommendedName>
</protein>
<dbReference type="Proteomes" id="UP001595882">
    <property type="component" value="Unassembled WGS sequence"/>
</dbReference>
<name>A0ABV8WTD3_9BACI</name>
<dbReference type="RefSeq" id="WP_390250174.1">
    <property type="nucleotide sequence ID" value="NZ_JBHSDT010000004.1"/>
</dbReference>
<dbReference type="EMBL" id="JBHSDT010000004">
    <property type="protein sequence ID" value="MFC4402512.1"/>
    <property type="molecule type" value="Genomic_DNA"/>
</dbReference>
<evidence type="ECO:0000313" key="1">
    <source>
        <dbReference type="EMBL" id="MFC4402512.1"/>
    </source>
</evidence>
<evidence type="ECO:0008006" key="3">
    <source>
        <dbReference type="Google" id="ProtNLM"/>
    </source>
</evidence>
<proteinExistence type="predicted"/>
<gene>
    <name evidence="1" type="ORF">ACFOY7_05450</name>
</gene>
<organism evidence="1 2">
    <name type="scientific">Gracilibacillus xinjiangensis</name>
    <dbReference type="NCBI Taxonomy" id="1193282"/>
    <lineage>
        <taxon>Bacteria</taxon>
        <taxon>Bacillati</taxon>
        <taxon>Bacillota</taxon>
        <taxon>Bacilli</taxon>
        <taxon>Bacillales</taxon>
        <taxon>Bacillaceae</taxon>
        <taxon>Gracilibacillus</taxon>
    </lineage>
</organism>
<accession>A0ABV8WTD3</accession>
<sequence>MAKDHIFITYSAEKANEGHVDPNFTYMVYGNSGKNGRKLRNHLTPGSYIFFNARIGNKRYITAYFYVEKILIKSEHDREIQALNCSAKEDEVIFIGDRSFSKILTIPLPLDRALIGKITSFHADDKYFDGKKAMGIEELEAIKDKTLNPRVITEQEKEMLLDLCEFRG</sequence>
<evidence type="ECO:0000313" key="2">
    <source>
        <dbReference type="Proteomes" id="UP001595882"/>
    </source>
</evidence>
<reference evidence="2" key="1">
    <citation type="journal article" date="2019" name="Int. J. Syst. Evol. Microbiol.">
        <title>The Global Catalogue of Microorganisms (GCM) 10K type strain sequencing project: providing services to taxonomists for standard genome sequencing and annotation.</title>
        <authorList>
            <consortium name="The Broad Institute Genomics Platform"/>
            <consortium name="The Broad Institute Genome Sequencing Center for Infectious Disease"/>
            <person name="Wu L."/>
            <person name="Ma J."/>
        </authorList>
    </citation>
    <scope>NUCLEOTIDE SEQUENCE [LARGE SCALE GENOMIC DNA]</scope>
    <source>
        <strain evidence="2">CCUG 37865</strain>
    </source>
</reference>
<keyword evidence="2" id="KW-1185">Reference proteome</keyword>
<comment type="caution">
    <text evidence="1">The sequence shown here is derived from an EMBL/GenBank/DDBJ whole genome shotgun (WGS) entry which is preliminary data.</text>
</comment>